<gene>
    <name evidence="1" type="ORF">SDC9_161140</name>
</gene>
<protein>
    <recommendedName>
        <fullName evidence="2">NAD-specific glutamate dehydrogenase</fullName>
    </recommendedName>
</protein>
<comment type="caution">
    <text evidence="1">The sequence shown here is derived from an EMBL/GenBank/DDBJ whole genome shotgun (WGS) entry which is preliminary data.</text>
</comment>
<reference evidence="1" key="1">
    <citation type="submission" date="2019-08" db="EMBL/GenBank/DDBJ databases">
        <authorList>
            <person name="Kucharzyk K."/>
            <person name="Murdoch R.W."/>
            <person name="Higgins S."/>
            <person name="Loffler F."/>
        </authorList>
    </citation>
    <scope>NUCLEOTIDE SEQUENCE</scope>
</reference>
<organism evidence="1">
    <name type="scientific">bioreactor metagenome</name>
    <dbReference type="NCBI Taxonomy" id="1076179"/>
    <lineage>
        <taxon>unclassified sequences</taxon>
        <taxon>metagenomes</taxon>
        <taxon>ecological metagenomes</taxon>
    </lineage>
</organism>
<evidence type="ECO:0008006" key="2">
    <source>
        <dbReference type="Google" id="ProtNLM"/>
    </source>
</evidence>
<sequence>MRSQAHQVDGHGLHVQLHLARSLSRIDVEDDALLTAQSANGVQILNHTDLVVHGHHAGEDGVGADRGLEHFDVQQTVFLHVQIADFKALALQFTHGVQHSLVLGLHRNQVLTLAGIEMGRPLDRQVVRFGGAGSPDDFLGIGTDQRGDLLARLLDGGLGHPAEAVRTRCGIAEMLAQVGNHLFGNARIDRGGGRVIEVDRQFHRLSRWVGSGGDRRQSLQASDRDLQGVDELFDIGIAVVVT</sequence>
<dbReference type="AlphaFoldDB" id="A0A645FNB3"/>
<proteinExistence type="predicted"/>
<dbReference type="EMBL" id="VSSQ01060371">
    <property type="protein sequence ID" value="MPN13814.1"/>
    <property type="molecule type" value="Genomic_DNA"/>
</dbReference>
<evidence type="ECO:0000313" key="1">
    <source>
        <dbReference type="EMBL" id="MPN13814.1"/>
    </source>
</evidence>
<accession>A0A645FNB3</accession>
<name>A0A645FNB3_9ZZZZ</name>